<dbReference type="AlphaFoldDB" id="A0A0N5ACD0"/>
<evidence type="ECO:0000313" key="1">
    <source>
        <dbReference type="Proteomes" id="UP000046393"/>
    </source>
</evidence>
<sequence length="215" mass="23432">MLFRASAAKNCTNDLDCMWFQQLCEYGQCQPNRKFCASPADCDAPLQCRYSHCAYPVWPQGTKPCNDDLQCTWFVELCQNGKCEANGKSCLTTLDCAPPMECRWLHCAYPMKTIPTTPSTETADATQQQLTNSMAPEAATTGPVSTELAEETTAAIKAITAAITKLSSEPETITSTTDAPSPTTPKLLTFTMSAAGMHLTCETYFGSTEVHCYDS</sequence>
<proteinExistence type="predicted"/>
<name>A0A0N5ACD0_9BILA</name>
<accession>A0A0N5ACD0</accession>
<evidence type="ECO:0000313" key="2">
    <source>
        <dbReference type="WBParaSite" id="SMUV_0000180601-mRNA-1"/>
    </source>
</evidence>
<keyword evidence="1" id="KW-1185">Reference proteome</keyword>
<protein>
    <submittedName>
        <fullName evidence="2">Chitin-binding type-2 domain-containing protein</fullName>
    </submittedName>
</protein>
<organism evidence="1 2">
    <name type="scientific">Syphacia muris</name>
    <dbReference type="NCBI Taxonomy" id="451379"/>
    <lineage>
        <taxon>Eukaryota</taxon>
        <taxon>Metazoa</taxon>
        <taxon>Ecdysozoa</taxon>
        <taxon>Nematoda</taxon>
        <taxon>Chromadorea</taxon>
        <taxon>Rhabditida</taxon>
        <taxon>Spirurina</taxon>
        <taxon>Oxyuridomorpha</taxon>
        <taxon>Oxyuroidea</taxon>
        <taxon>Oxyuridae</taxon>
        <taxon>Syphacia</taxon>
    </lineage>
</organism>
<dbReference type="WBParaSite" id="SMUV_0000180601-mRNA-1">
    <property type="protein sequence ID" value="SMUV_0000180601-mRNA-1"/>
    <property type="gene ID" value="SMUV_0000180601"/>
</dbReference>
<reference evidence="2" key="1">
    <citation type="submission" date="2017-02" db="UniProtKB">
        <authorList>
            <consortium name="WormBaseParasite"/>
        </authorList>
    </citation>
    <scope>IDENTIFICATION</scope>
</reference>
<dbReference type="Proteomes" id="UP000046393">
    <property type="component" value="Unplaced"/>
</dbReference>